<keyword evidence="2" id="KW-1185">Reference proteome</keyword>
<proteinExistence type="predicted"/>
<sequence>MTTERAEVRPQGTAVRRSVAWRRACGRLLLAAAQEAS</sequence>
<evidence type="ECO:0000313" key="1">
    <source>
        <dbReference type="EMBL" id="TYH35050.1"/>
    </source>
</evidence>
<accession>A0A5D2HYJ6</accession>
<protein>
    <submittedName>
        <fullName evidence="1">Uncharacterized protein</fullName>
    </submittedName>
</protein>
<gene>
    <name evidence="1" type="ORF">ES332_D13G167000v1</name>
</gene>
<dbReference type="Proteomes" id="UP000322667">
    <property type="component" value="Chromosome D13"/>
</dbReference>
<reference evidence="1 2" key="1">
    <citation type="submission" date="2019-07" db="EMBL/GenBank/DDBJ databases">
        <title>WGS assembly of Gossypium tomentosum.</title>
        <authorList>
            <person name="Chen Z.J."/>
            <person name="Sreedasyam A."/>
            <person name="Ando A."/>
            <person name="Song Q."/>
            <person name="De L."/>
            <person name="Hulse-Kemp A."/>
            <person name="Ding M."/>
            <person name="Ye W."/>
            <person name="Kirkbride R."/>
            <person name="Jenkins J."/>
            <person name="Plott C."/>
            <person name="Lovell J."/>
            <person name="Lin Y.-M."/>
            <person name="Vaughn R."/>
            <person name="Liu B."/>
            <person name="Li W."/>
            <person name="Simpson S."/>
            <person name="Scheffler B."/>
            <person name="Saski C."/>
            <person name="Grover C."/>
            <person name="Hu G."/>
            <person name="Conover J."/>
            <person name="Carlson J."/>
            <person name="Shu S."/>
            <person name="Boston L."/>
            <person name="Williams M."/>
            <person name="Peterson D."/>
            <person name="Mcgee K."/>
            <person name="Jones D."/>
            <person name="Wendel J."/>
            <person name="Stelly D."/>
            <person name="Grimwood J."/>
            <person name="Schmutz J."/>
        </authorList>
    </citation>
    <scope>NUCLEOTIDE SEQUENCE [LARGE SCALE GENOMIC DNA]</scope>
    <source>
        <strain evidence="1">7179.01</strain>
    </source>
</reference>
<dbReference type="EMBL" id="CM017635">
    <property type="protein sequence ID" value="TYH35050.1"/>
    <property type="molecule type" value="Genomic_DNA"/>
</dbReference>
<organism evidence="1 2">
    <name type="scientific">Gossypium tomentosum</name>
    <name type="common">Hawaiian cotton</name>
    <name type="synonym">Gossypium sandvicense</name>
    <dbReference type="NCBI Taxonomy" id="34277"/>
    <lineage>
        <taxon>Eukaryota</taxon>
        <taxon>Viridiplantae</taxon>
        <taxon>Streptophyta</taxon>
        <taxon>Embryophyta</taxon>
        <taxon>Tracheophyta</taxon>
        <taxon>Spermatophyta</taxon>
        <taxon>Magnoliopsida</taxon>
        <taxon>eudicotyledons</taxon>
        <taxon>Gunneridae</taxon>
        <taxon>Pentapetalae</taxon>
        <taxon>rosids</taxon>
        <taxon>malvids</taxon>
        <taxon>Malvales</taxon>
        <taxon>Malvaceae</taxon>
        <taxon>Malvoideae</taxon>
        <taxon>Gossypium</taxon>
    </lineage>
</organism>
<dbReference type="AlphaFoldDB" id="A0A5D2HYJ6"/>
<evidence type="ECO:0000313" key="2">
    <source>
        <dbReference type="Proteomes" id="UP000322667"/>
    </source>
</evidence>
<name>A0A5D2HYJ6_GOSTO</name>